<dbReference type="Proteomes" id="UP000712281">
    <property type="component" value="Unassembled WGS sequence"/>
</dbReference>
<sequence>MMIRCTGHAECRSRPAFVTPPLNGGSSDPLLHDDAGIFVAGMSEEEVKKVSSLSRSPLFFLLNALVKATTDLQSFSKLMKVQNFKGLKAT</sequence>
<dbReference type="AlphaFoldDB" id="A0A8S9GEH6"/>
<protein>
    <submittedName>
        <fullName evidence="1">Uncharacterized protein</fullName>
    </submittedName>
</protein>
<comment type="caution">
    <text evidence="1">The sequence shown here is derived from an EMBL/GenBank/DDBJ whole genome shotgun (WGS) entry which is preliminary data.</text>
</comment>
<organism evidence="1 2">
    <name type="scientific">Brassica cretica</name>
    <name type="common">Mustard</name>
    <dbReference type="NCBI Taxonomy" id="69181"/>
    <lineage>
        <taxon>Eukaryota</taxon>
        <taxon>Viridiplantae</taxon>
        <taxon>Streptophyta</taxon>
        <taxon>Embryophyta</taxon>
        <taxon>Tracheophyta</taxon>
        <taxon>Spermatophyta</taxon>
        <taxon>Magnoliopsida</taxon>
        <taxon>eudicotyledons</taxon>
        <taxon>Gunneridae</taxon>
        <taxon>Pentapetalae</taxon>
        <taxon>rosids</taxon>
        <taxon>malvids</taxon>
        <taxon>Brassicales</taxon>
        <taxon>Brassicaceae</taxon>
        <taxon>Brassiceae</taxon>
        <taxon>Brassica</taxon>
    </lineage>
</organism>
<accession>A0A8S9GEH6</accession>
<evidence type="ECO:0000313" key="1">
    <source>
        <dbReference type="EMBL" id="KAF2543394.1"/>
    </source>
</evidence>
<proteinExistence type="predicted"/>
<name>A0A8S9GEH6_BRACR</name>
<gene>
    <name evidence="1" type="ORF">F2Q68_00031744</name>
</gene>
<dbReference type="EMBL" id="QGKW02002005">
    <property type="protein sequence ID" value="KAF2543394.1"/>
    <property type="molecule type" value="Genomic_DNA"/>
</dbReference>
<evidence type="ECO:0000313" key="2">
    <source>
        <dbReference type="Proteomes" id="UP000712281"/>
    </source>
</evidence>
<reference evidence="1" key="1">
    <citation type="submission" date="2019-12" db="EMBL/GenBank/DDBJ databases">
        <title>Genome sequencing and annotation of Brassica cretica.</title>
        <authorList>
            <person name="Studholme D.J."/>
            <person name="Sarris P.F."/>
        </authorList>
    </citation>
    <scope>NUCLEOTIDE SEQUENCE</scope>
    <source>
        <strain evidence="1">PFS-001/15</strain>
        <tissue evidence="1">Leaf</tissue>
    </source>
</reference>